<keyword evidence="4" id="KW-0186">Copper</keyword>
<organism evidence="8 10">
    <name type="scientific">Rubrobacter radiotolerans</name>
    <name type="common">Arthrobacter radiotolerans</name>
    <dbReference type="NCBI Taxonomy" id="42256"/>
    <lineage>
        <taxon>Bacteria</taxon>
        <taxon>Bacillati</taxon>
        <taxon>Actinomycetota</taxon>
        <taxon>Rubrobacteria</taxon>
        <taxon>Rubrobacterales</taxon>
        <taxon>Rubrobacteraceae</taxon>
        <taxon>Rubrobacter</taxon>
    </lineage>
</organism>
<comment type="subcellular location">
    <subcellularLocation>
        <location evidence="1">Cell envelope</location>
    </subcellularLocation>
</comment>
<evidence type="ECO:0000313" key="9">
    <source>
        <dbReference type="EMBL" id="MDX5893891.1"/>
    </source>
</evidence>
<dbReference type="PANTHER" id="PTHR34820">
    <property type="entry name" value="INNER MEMBRANE PROTEIN YEBZ"/>
    <property type="match status" value="1"/>
</dbReference>
<dbReference type="GO" id="GO:0042597">
    <property type="term" value="C:periplasmic space"/>
    <property type="evidence" value="ECO:0007669"/>
    <property type="project" value="InterPro"/>
</dbReference>
<dbReference type="PANTHER" id="PTHR34820:SF4">
    <property type="entry name" value="INNER MEMBRANE PROTEIN YEBZ"/>
    <property type="match status" value="1"/>
</dbReference>
<proteinExistence type="predicted"/>
<accession>A0A023X338</accession>
<evidence type="ECO:0000256" key="1">
    <source>
        <dbReference type="ARBA" id="ARBA00004196"/>
    </source>
</evidence>
<dbReference type="Proteomes" id="UP000025229">
    <property type="component" value="Chromosome"/>
</dbReference>
<sequence>MRVPHASLARRVALRALLGLAISGLALAAGPVSTAGAHAGLLSASPEYEETVAGAPEQVRLRFNEPVEAVFEPVEVRNGHGERVDLDDARTEPEKPEIVTVGLRKGLPAGEYAVDWRVTSQDGHPVSGEYVFTVAGTADAGAGEEPVPTSTASRERPGLPVGVLVGGLLAGSLVAASLISLRRSGG</sequence>
<evidence type="ECO:0000256" key="4">
    <source>
        <dbReference type="ARBA" id="ARBA00023008"/>
    </source>
</evidence>
<protein>
    <submittedName>
        <fullName evidence="8">CopC domain</fullName>
    </submittedName>
    <submittedName>
        <fullName evidence="9">Copper resistance protein CopC</fullName>
    </submittedName>
</protein>
<evidence type="ECO:0000256" key="2">
    <source>
        <dbReference type="ARBA" id="ARBA00022723"/>
    </source>
</evidence>
<keyword evidence="3 6" id="KW-0732">Signal</keyword>
<dbReference type="InterPro" id="IPR014756">
    <property type="entry name" value="Ig_E-set"/>
</dbReference>
<keyword evidence="5" id="KW-0472">Membrane</keyword>
<reference evidence="8 10" key="1">
    <citation type="submission" date="2014-03" db="EMBL/GenBank/DDBJ databases">
        <title>Complete genome sequence of the Radio-Resistant Rubrobacter radiotolerans RSPS-4.</title>
        <authorList>
            <person name="Egas C.C."/>
            <person name="Barroso C.C."/>
            <person name="Froufe H.J.C."/>
            <person name="Pacheco J.J."/>
            <person name="Albuquerque L.L."/>
            <person name="da Costa M.M.S."/>
        </authorList>
    </citation>
    <scope>NUCLEOTIDE SEQUENCE [LARGE SCALE GENOMIC DNA]</scope>
    <source>
        <strain evidence="8 10">RSPS-4</strain>
    </source>
</reference>
<feature type="chain" id="PRO_5001527476" evidence="6">
    <location>
        <begin position="29"/>
        <end position="186"/>
    </location>
</feature>
<dbReference type="Proteomes" id="UP001281130">
    <property type="component" value="Unassembled WGS sequence"/>
</dbReference>
<dbReference type="GO" id="GO:0005886">
    <property type="term" value="C:plasma membrane"/>
    <property type="evidence" value="ECO:0007669"/>
    <property type="project" value="TreeGrafter"/>
</dbReference>
<dbReference type="InterPro" id="IPR032694">
    <property type="entry name" value="CopC/D"/>
</dbReference>
<feature type="transmembrane region" description="Helical" evidence="5">
    <location>
        <begin position="159"/>
        <end position="181"/>
    </location>
</feature>
<evidence type="ECO:0000256" key="3">
    <source>
        <dbReference type="ARBA" id="ARBA00022729"/>
    </source>
</evidence>
<dbReference type="GO" id="GO:0006825">
    <property type="term" value="P:copper ion transport"/>
    <property type="evidence" value="ECO:0007669"/>
    <property type="project" value="InterPro"/>
</dbReference>
<dbReference type="AlphaFoldDB" id="A0A023X338"/>
<dbReference type="GO" id="GO:0030313">
    <property type="term" value="C:cell envelope"/>
    <property type="evidence" value="ECO:0007669"/>
    <property type="project" value="UniProtKB-SubCell"/>
</dbReference>
<evidence type="ECO:0000259" key="7">
    <source>
        <dbReference type="Pfam" id="PF04234"/>
    </source>
</evidence>
<dbReference type="InterPro" id="IPR014755">
    <property type="entry name" value="Cu-Rt/internalin_Ig-like"/>
</dbReference>
<dbReference type="SUPFAM" id="SSF81296">
    <property type="entry name" value="E set domains"/>
    <property type="match status" value="1"/>
</dbReference>
<keyword evidence="5" id="KW-1133">Transmembrane helix</keyword>
<dbReference type="EMBL" id="JAWXXX010000001">
    <property type="protein sequence ID" value="MDX5893891.1"/>
    <property type="molecule type" value="Genomic_DNA"/>
</dbReference>
<dbReference type="HOGENOM" id="CLU_087859_0_1_11"/>
<feature type="domain" description="CopC" evidence="7">
    <location>
        <begin position="38"/>
        <end position="134"/>
    </location>
</feature>
<dbReference type="STRING" id="42256.RradSPS_1201"/>
<keyword evidence="5" id="KW-0812">Transmembrane</keyword>
<dbReference type="RefSeq" id="WP_051589441.1">
    <property type="nucleotide sequence ID" value="NZ_CP007514.1"/>
</dbReference>
<keyword evidence="10" id="KW-1185">Reference proteome</keyword>
<dbReference type="GO" id="GO:0046688">
    <property type="term" value="P:response to copper ion"/>
    <property type="evidence" value="ECO:0007669"/>
    <property type="project" value="InterPro"/>
</dbReference>
<evidence type="ECO:0000313" key="10">
    <source>
        <dbReference type="Proteomes" id="UP000025229"/>
    </source>
</evidence>
<dbReference type="Gene3D" id="2.60.40.1220">
    <property type="match status" value="1"/>
</dbReference>
<evidence type="ECO:0000256" key="6">
    <source>
        <dbReference type="SAM" id="SignalP"/>
    </source>
</evidence>
<dbReference type="Pfam" id="PF04234">
    <property type="entry name" value="CopC"/>
    <property type="match status" value="1"/>
</dbReference>
<dbReference type="GO" id="GO:0005507">
    <property type="term" value="F:copper ion binding"/>
    <property type="evidence" value="ECO:0007669"/>
    <property type="project" value="InterPro"/>
</dbReference>
<dbReference type="eggNOG" id="COG2372">
    <property type="taxonomic scope" value="Bacteria"/>
</dbReference>
<dbReference type="KEGG" id="rrd:RradSPS_1201"/>
<dbReference type="EMBL" id="CP007514">
    <property type="protein sequence ID" value="AHY46484.1"/>
    <property type="molecule type" value="Genomic_DNA"/>
</dbReference>
<evidence type="ECO:0000256" key="5">
    <source>
        <dbReference type="SAM" id="Phobius"/>
    </source>
</evidence>
<name>A0A023X338_RUBRA</name>
<feature type="signal peptide" evidence="6">
    <location>
        <begin position="1"/>
        <end position="28"/>
    </location>
</feature>
<keyword evidence="2" id="KW-0479">Metal-binding</keyword>
<dbReference type="OrthoDB" id="5242236at2"/>
<evidence type="ECO:0000313" key="8">
    <source>
        <dbReference type="EMBL" id="AHY46484.1"/>
    </source>
</evidence>
<dbReference type="InterPro" id="IPR007348">
    <property type="entry name" value="CopC_dom"/>
</dbReference>
<reference evidence="9" key="2">
    <citation type="submission" date="2023-11" db="EMBL/GenBank/DDBJ databases">
        <title>MicrobeMod: A computational toolkit for identifying prokaryotic methylation and restriction-modification with nanopore sequencing.</title>
        <authorList>
            <person name="Crits-Christoph A."/>
            <person name="Kang S.C."/>
            <person name="Lee H."/>
            <person name="Ostrov N."/>
        </authorList>
    </citation>
    <scope>NUCLEOTIDE SEQUENCE</scope>
    <source>
        <strain evidence="9">ATCC 51242</strain>
    </source>
</reference>
<gene>
    <name evidence="8" type="ORF">RradSPS_1201</name>
    <name evidence="9" type="ORF">SIL72_07580</name>
</gene>